<dbReference type="Proteomes" id="UP000596938">
    <property type="component" value="Unassembled WGS sequence"/>
</dbReference>
<dbReference type="Pfam" id="PF00563">
    <property type="entry name" value="EAL"/>
    <property type="match status" value="1"/>
</dbReference>
<dbReference type="InterPro" id="IPR035965">
    <property type="entry name" value="PAS-like_dom_sf"/>
</dbReference>
<dbReference type="InterPro" id="IPR001633">
    <property type="entry name" value="EAL_dom"/>
</dbReference>
<evidence type="ECO:0000313" key="5">
    <source>
        <dbReference type="EMBL" id="GGG87709.1"/>
    </source>
</evidence>
<name>A0ABQ1XEW1_9MICC</name>
<keyword evidence="6" id="KW-1185">Reference proteome</keyword>
<sequence>MLTDSWNHSTGAAAETFGTVLDASPDALLAIAADGSIAMANAAAGRLFGYTASDLTGRDHRTLLAEGFRSEPDQLFARLRALPGDHPPPREIYGLHSNGTEFPAEATGSLLPWDAAPLFPPAPPQAEGAWQAPDGKPGPDDGDRAHPLLLLSVRDTSHRQAADADLREAMSLLTATLESTADGILVMSSEGRVAGFNDQFLTMWGIPPALMEGDTEEPIMRLIIEQVADPAGFLTRVSALEDDPAAESHDVLDFTDGRTFERYSRPQRVGDKIVGRVWSFRDVTPRRQAQEQAHQAMIDLAAQAEKLRAMAFQDPLTGLANRAVFNDALANALREPRLKAVDVLLLDLDDFKEVNDILGHQAGDDMLVEVARRLRGCTPTADVVARLGGDEFVVLLTACPDADAIAECIVRCLHVPVTIQGTVLRPSLSLGLASLGRDSVGASELLRQADISMYAAKAAGKNRFLRFHPDMMTALVQRTHMEAGLQLAVARGEITVDFQPIVSHRMGQVVTFEALARWDRDGGRVPPSVFIPLAERTGLINEIGAEVMALGMVQLAPWLSEDPSRSLAVNVSGVQLQDPLFAQTVLRLAEASGVAAYQLVLEVTESVFFDADCSLIKQLSTLRDEGARVALDDFGTGYSSLGRLQDLPVDTVKIDKTFISMVRTGSERLPILSSMINMAHSLGLTVTAEGVETAAQADYLAALECDSLQGYLFSLPQPGRRMENALQQAEEALTALKER</sequence>
<dbReference type="Pfam" id="PF00990">
    <property type="entry name" value="GGDEF"/>
    <property type="match status" value="1"/>
</dbReference>
<dbReference type="SMART" id="SM00091">
    <property type="entry name" value="PAS"/>
    <property type="match status" value="2"/>
</dbReference>
<protein>
    <recommendedName>
        <fullName evidence="7">PAS domain S-box-containing protein/diguanylate cyclase (GGDEF)-like protein</fullName>
    </recommendedName>
</protein>
<dbReference type="InterPro" id="IPR000160">
    <property type="entry name" value="GGDEF_dom"/>
</dbReference>
<dbReference type="PROSITE" id="PS50887">
    <property type="entry name" value="GGDEF"/>
    <property type="match status" value="1"/>
</dbReference>
<dbReference type="CDD" id="cd00130">
    <property type="entry name" value="PAS"/>
    <property type="match status" value="1"/>
</dbReference>
<dbReference type="NCBIfam" id="TIGR00229">
    <property type="entry name" value="sensory_box"/>
    <property type="match status" value="1"/>
</dbReference>
<dbReference type="Gene3D" id="3.30.450.20">
    <property type="entry name" value="PAS domain"/>
    <property type="match status" value="2"/>
</dbReference>
<dbReference type="InterPro" id="IPR000014">
    <property type="entry name" value="PAS"/>
</dbReference>
<dbReference type="NCBIfam" id="TIGR00254">
    <property type="entry name" value="GGDEF"/>
    <property type="match status" value="1"/>
</dbReference>
<dbReference type="InterPro" id="IPR043128">
    <property type="entry name" value="Rev_trsase/Diguanyl_cyclase"/>
</dbReference>
<evidence type="ECO:0000259" key="3">
    <source>
        <dbReference type="PROSITE" id="PS50883"/>
    </source>
</evidence>
<dbReference type="InterPro" id="IPR035919">
    <property type="entry name" value="EAL_sf"/>
</dbReference>
<dbReference type="CDD" id="cd01949">
    <property type="entry name" value="GGDEF"/>
    <property type="match status" value="1"/>
</dbReference>
<feature type="region of interest" description="Disordered" evidence="1">
    <location>
        <begin position="121"/>
        <end position="144"/>
    </location>
</feature>
<evidence type="ECO:0000259" key="4">
    <source>
        <dbReference type="PROSITE" id="PS50887"/>
    </source>
</evidence>
<dbReference type="Pfam" id="PF13426">
    <property type="entry name" value="PAS_9"/>
    <property type="match status" value="1"/>
</dbReference>
<dbReference type="InterPro" id="IPR029787">
    <property type="entry name" value="Nucleotide_cyclase"/>
</dbReference>
<feature type="domain" description="PAS" evidence="2">
    <location>
        <begin position="13"/>
        <end position="58"/>
    </location>
</feature>
<reference evidence="6" key="1">
    <citation type="journal article" date="2019" name="Int. J. Syst. Evol. Microbiol.">
        <title>The Global Catalogue of Microorganisms (GCM) 10K type strain sequencing project: providing services to taxonomists for standard genome sequencing and annotation.</title>
        <authorList>
            <consortium name="The Broad Institute Genomics Platform"/>
            <consortium name="The Broad Institute Genome Sequencing Center for Infectious Disease"/>
            <person name="Wu L."/>
            <person name="Ma J."/>
        </authorList>
    </citation>
    <scope>NUCLEOTIDE SEQUENCE [LARGE SCALE GENOMIC DNA]</scope>
    <source>
        <strain evidence="6">CGMCC 1.1927</strain>
    </source>
</reference>
<evidence type="ECO:0000259" key="2">
    <source>
        <dbReference type="PROSITE" id="PS50112"/>
    </source>
</evidence>
<dbReference type="SUPFAM" id="SSF55073">
    <property type="entry name" value="Nucleotide cyclase"/>
    <property type="match status" value="1"/>
</dbReference>
<feature type="domain" description="PAS" evidence="2">
    <location>
        <begin position="169"/>
        <end position="223"/>
    </location>
</feature>
<dbReference type="SUPFAM" id="SSF141868">
    <property type="entry name" value="EAL domain-like"/>
    <property type="match status" value="1"/>
</dbReference>
<dbReference type="EMBL" id="BMKU01000002">
    <property type="protein sequence ID" value="GGG87709.1"/>
    <property type="molecule type" value="Genomic_DNA"/>
</dbReference>
<feature type="domain" description="GGDEF" evidence="4">
    <location>
        <begin position="339"/>
        <end position="469"/>
    </location>
</feature>
<dbReference type="InterPro" id="IPR052155">
    <property type="entry name" value="Biofilm_reg_signaling"/>
</dbReference>
<evidence type="ECO:0008006" key="7">
    <source>
        <dbReference type="Google" id="ProtNLM"/>
    </source>
</evidence>
<dbReference type="PROSITE" id="PS50883">
    <property type="entry name" value="EAL"/>
    <property type="match status" value="1"/>
</dbReference>
<comment type="caution">
    <text evidence="5">The sequence shown here is derived from an EMBL/GenBank/DDBJ whole genome shotgun (WGS) entry which is preliminary data.</text>
</comment>
<evidence type="ECO:0000256" key="1">
    <source>
        <dbReference type="SAM" id="MobiDB-lite"/>
    </source>
</evidence>
<dbReference type="CDD" id="cd01948">
    <property type="entry name" value="EAL"/>
    <property type="match status" value="1"/>
</dbReference>
<dbReference type="PANTHER" id="PTHR44757:SF2">
    <property type="entry name" value="BIOFILM ARCHITECTURE MAINTENANCE PROTEIN MBAA"/>
    <property type="match status" value="1"/>
</dbReference>
<organism evidence="5 6">
    <name type="scientific">Pseudarthrobacter polychromogenes</name>
    <dbReference type="NCBI Taxonomy" id="1676"/>
    <lineage>
        <taxon>Bacteria</taxon>
        <taxon>Bacillati</taxon>
        <taxon>Actinomycetota</taxon>
        <taxon>Actinomycetes</taxon>
        <taxon>Micrococcales</taxon>
        <taxon>Micrococcaceae</taxon>
        <taxon>Pseudarthrobacter</taxon>
    </lineage>
</organism>
<dbReference type="SMART" id="SM00267">
    <property type="entry name" value="GGDEF"/>
    <property type="match status" value="1"/>
</dbReference>
<dbReference type="Gene3D" id="3.30.70.270">
    <property type="match status" value="1"/>
</dbReference>
<gene>
    <name evidence="5" type="ORF">GCM10011577_07290</name>
</gene>
<dbReference type="Gene3D" id="3.20.20.450">
    <property type="entry name" value="EAL domain"/>
    <property type="match status" value="1"/>
</dbReference>
<dbReference type="SUPFAM" id="SSF55785">
    <property type="entry name" value="PYP-like sensor domain (PAS domain)"/>
    <property type="match status" value="2"/>
</dbReference>
<proteinExistence type="predicted"/>
<evidence type="ECO:0000313" key="6">
    <source>
        <dbReference type="Proteomes" id="UP000596938"/>
    </source>
</evidence>
<dbReference type="PANTHER" id="PTHR44757">
    <property type="entry name" value="DIGUANYLATE CYCLASE DGCP"/>
    <property type="match status" value="1"/>
</dbReference>
<accession>A0ABQ1XEW1</accession>
<dbReference type="SMART" id="SM00052">
    <property type="entry name" value="EAL"/>
    <property type="match status" value="1"/>
</dbReference>
<dbReference type="PROSITE" id="PS50112">
    <property type="entry name" value="PAS"/>
    <property type="match status" value="2"/>
</dbReference>
<feature type="domain" description="EAL" evidence="3">
    <location>
        <begin position="478"/>
        <end position="730"/>
    </location>
</feature>